<dbReference type="EMBL" id="JARKIB010000009">
    <property type="protein sequence ID" value="KAJ7776191.1"/>
    <property type="molecule type" value="Genomic_DNA"/>
</dbReference>
<evidence type="ECO:0000313" key="1">
    <source>
        <dbReference type="EMBL" id="KAJ7776191.1"/>
    </source>
</evidence>
<sequence length="70" mass="7412">MFPPPSLPSALSPPVTARCATHPPRVAIGAFPSRLCPNASRLGSMISNAEARGRCSRIKFLGNDTAPTFF</sequence>
<name>A0AAD7NUX3_9AGAR</name>
<gene>
    <name evidence="1" type="ORF">B0H16DRAFT_1879594</name>
</gene>
<proteinExistence type="predicted"/>
<evidence type="ECO:0000313" key="2">
    <source>
        <dbReference type="Proteomes" id="UP001215598"/>
    </source>
</evidence>
<protein>
    <submittedName>
        <fullName evidence="1">Uncharacterized protein</fullName>
    </submittedName>
</protein>
<reference evidence="1" key="1">
    <citation type="submission" date="2023-03" db="EMBL/GenBank/DDBJ databases">
        <title>Massive genome expansion in bonnet fungi (Mycena s.s.) driven by repeated elements and novel gene families across ecological guilds.</title>
        <authorList>
            <consortium name="Lawrence Berkeley National Laboratory"/>
            <person name="Harder C.B."/>
            <person name="Miyauchi S."/>
            <person name="Viragh M."/>
            <person name="Kuo A."/>
            <person name="Thoen E."/>
            <person name="Andreopoulos B."/>
            <person name="Lu D."/>
            <person name="Skrede I."/>
            <person name="Drula E."/>
            <person name="Henrissat B."/>
            <person name="Morin E."/>
            <person name="Kohler A."/>
            <person name="Barry K."/>
            <person name="LaButti K."/>
            <person name="Morin E."/>
            <person name="Salamov A."/>
            <person name="Lipzen A."/>
            <person name="Mereny Z."/>
            <person name="Hegedus B."/>
            <person name="Baldrian P."/>
            <person name="Stursova M."/>
            <person name="Weitz H."/>
            <person name="Taylor A."/>
            <person name="Grigoriev I.V."/>
            <person name="Nagy L.G."/>
            <person name="Martin F."/>
            <person name="Kauserud H."/>
        </authorList>
    </citation>
    <scope>NUCLEOTIDE SEQUENCE</scope>
    <source>
        <strain evidence="1">CBHHK182m</strain>
    </source>
</reference>
<comment type="caution">
    <text evidence="1">The sequence shown here is derived from an EMBL/GenBank/DDBJ whole genome shotgun (WGS) entry which is preliminary data.</text>
</comment>
<accession>A0AAD7NUX3</accession>
<dbReference type="Proteomes" id="UP001215598">
    <property type="component" value="Unassembled WGS sequence"/>
</dbReference>
<dbReference type="AlphaFoldDB" id="A0AAD7NUX3"/>
<keyword evidence="2" id="KW-1185">Reference proteome</keyword>
<organism evidence="1 2">
    <name type="scientific">Mycena metata</name>
    <dbReference type="NCBI Taxonomy" id="1033252"/>
    <lineage>
        <taxon>Eukaryota</taxon>
        <taxon>Fungi</taxon>
        <taxon>Dikarya</taxon>
        <taxon>Basidiomycota</taxon>
        <taxon>Agaricomycotina</taxon>
        <taxon>Agaricomycetes</taxon>
        <taxon>Agaricomycetidae</taxon>
        <taxon>Agaricales</taxon>
        <taxon>Marasmiineae</taxon>
        <taxon>Mycenaceae</taxon>
        <taxon>Mycena</taxon>
    </lineage>
</organism>